<evidence type="ECO:0000313" key="3">
    <source>
        <dbReference type="Proteomes" id="UP001418222"/>
    </source>
</evidence>
<sequence length="426" mass="48042">MDGSICYHYVVRLNKLALCSHQVLFEMFPSICSSGTRVIVVEERRIMMYKRINKEASFLHGVFIIFSSLHGTSSSPTPQILPKNPTSGNSPTSAFITRPTTQTSSSPTPHILPKNPTSGNSPTSAFITRPTTQTSSSPTTGSQPYLSLYKFRLTTQIYIRSYKEINCEGLDKTFGDADFSGLESYRMPTCEDLLETEKENLLPDQLAKIYTPLRRHFPMPVFLNELYKQTLPDPPKRISNSFQLKPSEYSMLTNHISLCLAKSMPQALRLKPHTLFGAYPSIYLYIVVNLIHCSNNHHHGSCAQMYCSTLLIVNRITMHMGLSHGRAQAYFLNPAFQYDPANYSNKSEVVQGLIDLIGNKDICNKASIAMNEVRIYRDQLESFRKPLVIKMSKEMQPDELFDNPIAMPTEVLGYNAMQTAANDTLH</sequence>
<evidence type="ECO:0000313" key="2">
    <source>
        <dbReference type="EMBL" id="KAK8930883.1"/>
    </source>
</evidence>
<dbReference type="EMBL" id="JBBWWQ010000014">
    <property type="protein sequence ID" value="KAK8930883.1"/>
    <property type="molecule type" value="Genomic_DNA"/>
</dbReference>
<feature type="compositionally biased region" description="Low complexity" evidence="1">
    <location>
        <begin position="128"/>
        <end position="141"/>
    </location>
</feature>
<feature type="compositionally biased region" description="Polar residues" evidence="1">
    <location>
        <begin position="115"/>
        <end position="126"/>
    </location>
</feature>
<feature type="region of interest" description="Disordered" evidence="1">
    <location>
        <begin position="76"/>
        <end position="141"/>
    </location>
</feature>
<protein>
    <submittedName>
        <fullName evidence="2">Uncharacterized protein</fullName>
    </submittedName>
</protein>
<reference evidence="2 3" key="1">
    <citation type="journal article" date="2022" name="Nat. Plants">
        <title>Genomes of leafy and leafless Platanthera orchids illuminate the evolution of mycoheterotrophy.</title>
        <authorList>
            <person name="Li M.H."/>
            <person name="Liu K.W."/>
            <person name="Li Z."/>
            <person name="Lu H.C."/>
            <person name="Ye Q.L."/>
            <person name="Zhang D."/>
            <person name="Wang J.Y."/>
            <person name="Li Y.F."/>
            <person name="Zhong Z.M."/>
            <person name="Liu X."/>
            <person name="Yu X."/>
            <person name="Liu D.K."/>
            <person name="Tu X.D."/>
            <person name="Liu B."/>
            <person name="Hao Y."/>
            <person name="Liao X.Y."/>
            <person name="Jiang Y.T."/>
            <person name="Sun W.H."/>
            <person name="Chen J."/>
            <person name="Chen Y.Q."/>
            <person name="Ai Y."/>
            <person name="Zhai J.W."/>
            <person name="Wu S.S."/>
            <person name="Zhou Z."/>
            <person name="Hsiao Y.Y."/>
            <person name="Wu W.L."/>
            <person name="Chen Y.Y."/>
            <person name="Lin Y.F."/>
            <person name="Hsu J.L."/>
            <person name="Li C.Y."/>
            <person name="Wang Z.W."/>
            <person name="Zhao X."/>
            <person name="Zhong W.Y."/>
            <person name="Ma X.K."/>
            <person name="Ma L."/>
            <person name="Huang J."/>
            <person name="Chen G.Z."/>
            <person name="Huang M.Z."/>
            <person name="Huang L."/>
            <person name="Peng D.H."/>
            <person name="Luo Y.B."/>
            <person name="Zou S.Q."/>
            <person name="Chen S.P."/>
            <person name="Lan S."/>
            <person name="Tsai W.C."/>
            <person name="Van de Peer Y."/>
            <person name="Liu Z.J."/>
        </authorList>
    </citation>
    <scope>NUCLEOTIDE SEQUENCE [LARGE SCALE GENOMIC DNA]</scope>
    <source>
        <strain evidence="2">Lor287</strain>
    </source>
</reference>
<feature type="compositionally biased region" description="Polar residues" evidence="1">
    <location>
        <begin position="76"/>
        <end position="95"/>
    </location>
</feature>
<gene>
    <name evidence="2" type="ORF">KSP39_PZI016434</name>
</gene>
<proteinExistence type="predicted"/>
<name>A0AAP0B6P5_9ASPA</name>
<accession>A0AAP0B6P5</accession>
<organism evidence="2 3">
    <name type="scientific">Platanthera zijinensis</name>
    <dbReference type="NCBI Taxonomy" id="2320716"/>
    <lineage>
        <taxon>Eukaryota</taxon>
        <taxon>Viridiplantae</taxon>
        <taxon>Streptophyta</taxon>
        <taxon>Embryophyta</taxon>
        <taxon>Tracheophyta</taxon>
        <taxon>Spermatophyta</taxon>
        <taxon>Magnoliopsida</taxon>
        <taxon>Liliopsida</taxon>
        <taxon>Asparagales</taxon>
        <taxon>Orchidaceae</taxon>
        <taxon>Orchidoideae</taxon>
        <taxon>Orchideae</taxon>
        <taxon>Orchidinae</taxon>
        <taxon>Platanthera</taxon>
    </lineage>
</organism>
<dbReference type="AlphaFoldDB" id="A0AAP0B6P5"/>
<dbReference type="Proteomes" id="UP001418222">
    <property type="component" value="Unassembled WGS sequence"/>
</dbReference>
<comment type="caution">
    <text evidence="2">The sequence shown here is derived from an EMBL/GenBank/DDBJ whole genome shotgun (WGS) entry which is preliminary data.</text>
</comment>
<evidence type="ECO:0000256" key="1">
    <source>
        <dbReference type="SAM" id="MobiDB-lite"/>
    </source>
</evidence>
<feature type="compositionally biased region" description="Low complexity" evidence="1">
    <location>
        <begin position="97"/>
        <end position="109"/>
    </location>
</feature>
<keyword evidence="3" id="KW-1185">Reference proteome</keyword>